<feature type="signal peptide" evidence="7">
    <location>
        <begin position="1"/>
        <end position="20"/>
    </location>
</feature>
<dbReference type="GO" id="GO:0004222">
    <property type="term" value="F:metalloendopeptidase activity"/>
    <property type="evidence" value="ECO:0007669"/>
    <property type="project" value="InterPro"/>
</dbReference>
<organism evidence="9 10">
    <name type="scientific">Flavobacterium lacus</name>
    <dbReference type="NCBI Taxonomy" id="1353778"/>
    <lineage>
        <taxon>Bacteria</taxon>
        <taxon>Pseudomonadati</taxon>
        <taxon>Bacteroidota</taxon>
        <taxon>Flavobacteriia</taxon>
        <taxon>Flavobacteriales</taxon>
        <taxon>Flavobacteriaceae</taxon>
        <taxon>Flavobacterium</taxon>
    </lineage>
</organism>
<protein>
    <submittedName>
        <fullName evidence="9">Peptidase M48-like protein</fullName>
    </submittedName>
</protein>
<dbReference type="InterPro" id="IPR001915">
    <property type="entry name" value="Peptidase_M48"/>
</dbReference>
<feature type="domain" description="Peptidase M48" evidence="8">
    <location>
        <begin position="89"/>
        <end position="256"/>
    </location>
</feature>
<dbReference type="AlphaFoldDB" id="A0A328WVZ1"/>
<comment type="cofactor">
    <cofactor evidence="6">
        <name>Zn(2+)</name>
        <dbReference type="ChEBI" id="CHEBI:29105"/>
    </cofactor>
    <text evidence="6">Binds 1 zinc ion per subunit.</text>
</comment>
<gene>
    <name evidence="9" type="ORF">B0I10_109143</name>
</gene>
<dbReference type="Gene3D" id="3.30.2010.10">
    <property type="entry name" value="Metalloproteases ('zincins'), catalytic domain"/>
    <property type="match status" value="1"/>
</dbReference>
<proteinExistence type="inferred from homology"/>
<evidence type="ECO:0000256" key="1">
    <source>
        <dbReference type="ARBA" id="ARBA00022670"/>
    </source>
</evidence>
<dbReference type="PROSITE" id="PS51257">
    <property type="entry name" value="PROKAR_LIPOPROTEIN"/>
    <property type="match status" value="1"/>
</dbReference>
<dbReference type="InterPro" id="IPR051156">
    <property type="entry name" value="Mito/Outer_Membr_Metalloprot"/>
</dbReference>
<evidence type="ECO:0000256" key="6">
    <source>
        <dbReference type="RuleBase" id="RU003983"/>
    </source>
</evidence>
<dbReference type="OrthoDB" id="9810445at2"/>
<evidence type="ECO:0000256" key="4">
    <source>
        <dbReference type="ARBA" id="ARBA00022833"/>
    </source>
</evidence>
<dbReference type="GO" id="GO:0051603">
    <property type="term" value="P:proteolysis involved in protein catabolic process"/>
    <property type="evidence" value="ECO:0007669"/>
    <property type="project" value="TreeGrafter"/>
</dbReference>
<evidence type="ECO:0000256" key="7">
    <source>
        <dbReference type="SAM" id="SignalP"/>
    </source>
</evidence>
<name>A0A328WVZ1_9FLAO</name>
<dbReference type="Pfam" id="PF01435">
    <property type="entry name" value="Peptidase_M48"/>
    <property type="match status" value="1"/>
</dbReference>
<keyword evidence="2" id="KW-0479">Metal-binding</keyword>
<keyword evidence="7" id="KW-0732">Signal</keyword>
<feature type="chain" id="PRO_5016433977" evidence="7">
    <location>
        <begin position="21"/>
        <end position="272"/>
    </location>
</feature>
<dbReference type="CDD" id="cd07331">
    <property type="entry name" value="M48C_Oma1_like"/>
    <property type="match status" value="1"/>
</dbReference>
<keyword evidence="10" id="KW-1185">Reference proteome</keyword>
<dbReference type="GO" id="GO:0016020">
    <property type="term" value="C:membrane"/>
    <property type="evidence" value="ECO:0007669"/>
    <property type="project" value="TreeGrafter"/>
</dbReference>
<dbReference type="PANTHER" id="PTHR22726">
    <property type="entry name" value="METALLOENDOPEPTIDASE OMA1"/>
    <property type="match status" value="1"/>
</dbReference>
<dbReference type="Proteomes" id="UP000249518">
    <property type="component" value="Unassembled WGS sequence"/>
</dbReference>
<comment type="caution">
    <text evidence="9">The sequence shown here is derived from an EMBL/GenBank/DDBJ whole genome shotgun (WGS) entry which is preliminary data.</text>
</comment>
<evidence type="ECO:0000256" key="2">
    <source>
        <dbReference type="ARBA" id="ARBA00022723"/>
    </source>
</evidence>
<keyword evidence="1 6" id="KW-0645">Protease</keyword>
<keyword evidence="3 6" id="KW-0378">Hydrolase</keyword>
<comment type="similarity">
    <text evidence="6">Belongs to the peptidase M48 family.</text>
</comment>
<evidence type="ECO:0000259" key="8">
    <source>
        <dbReference type="Pfam" id="PF01435"/>
    </source>
</evidence>
<sequence>MKRIIAFCSFSALILTMGCATNPLTGKSTLALVNNSSIFPSAFQQYDTFLKENIVVTGTADAKRVESVGIKIKQAAEKWLAAVGQADYLKDYQWEYKLVDDKAVNAWCMPGGKIVVYTGILPVTKDEAGLATVMGHEVAHALLNHGQQRMSAGMLQQAGAVGVGLAVGEKNEQTQAIAMTAYGAGSQMFGMLPFSRSHESEADKIGLILMAIAGYNPEASVPFWERMGAASGGSAPAEFMSTHPSHNTRVSNLRKWIPEAKAEAAKYGVVFK</sequence>
<dbReference type="EMBL" id="QLSV01000009">
    <property type="protein sequence ID" value="RAR47468.1"/>
    <property type="molecule type" value="Genomic_DNA"/>
</dbReference>
<evidence type="ECO:0000313" key="9">
    <source>
        <dbReference type="EMBL" id="RAR47468.1"/>
    </source>
</evidence>
<accession>A0A328WVZ1</accession>
<keyword evidence="5 6" id="KW-0482">Metalloprotease</keyword>
<dbReference type="GO" id="GO:0046872">
    <property type="term" value="F:metal ion binding"/>
    <property type="evidence" value="ECO:0007669"/>
    <property type="project" value="UniProtKB-KW"/>
</dbReference>
<evidence type="ECO:0000256" key="3">
    <source>
        <dbReference type="ARBA" id="ARBA00022801"/>
    </source>
</evidence>
<evidence type="ECO:0000313" key="10">
    <source>
        <dbReference type="Proteomes" id="UP000249518"/>
    </source>
</evidence>
<keyword evidence="4 6" id="KW-0862">Zinc</keyword>
<reference evidence="9 10" key="1">
    <citation type="submission" date="2018-06" db="EMBL/GenBank/DDBJ databases">
        <title>Genomic Encyclopedia of Type Strains, Phase III (KMG-III): the genomes of soil and plant-associated and newly described type strains.</title>
        <authorList>
            <person name="Whitman W."/>
        </authorList>
    </citation>
    <scope>NUCLEOTIDE SEQUENCE [LARGE SCALE GENOMIC DNA]</scope>
    <source>
        <strain evidence="9 10">CGMCC 1.12504</strain>
    </source>
</reference>
<evidence type="ECO:0000256" key="5">
    <source>
        <dbReference type="ARBA" id="ARBA00023049"/>
    </source>
</evidence>
<dbReference type="RefSeq" id="WP_112086474.1">
    <property type="nucleotide sequence ID" value="NZ_QLSV01000009.1"/>
</dbReference>
<dbReference type="PANTHER" id="PTHR22726:SF1">
    <property type="entry name" value="METALLOENDOPEPTIDASE OMA1, MITOCHONDRIAL"/>
    <property type="match status" value="1"/>
</dbReference>